<dbReference type="SUPFAM" id="SSF47240">
    <property type="entry name" value="Ferritin-like"/>
    <property type="match status" value="1"/>
</dbReference>
<dbReference type="PANTHER" id="PTHR42637">
    <property type="entry name" value="TRNA-(MS[2]IO[6]A)-HYDROXYLASE"/>
    <property type="match status" value="1"/>
</dbReference>
<dbReference type="Pfam" id="PF06175">
    <property type="entry name" value="MiaE"/>
    <property type="match status" value="1"/>
</dbReference>
<sequence length="203" mass="23397">MLNSKMLTEKTKINILKTPTQDPWIEQAINNSETILLDHSHCERKAASVALNLMFRYSSNTMLVRKLTAIAQEELEHFDQVNQWLEKKNIPLGPLSSPPYGAKLKAEISTQEPQRCLDSLLVAALIEARSHERLGLLGKHCPDENLAKFYRSLMASEARHYGIYWVLADHYFDREKVQKRLEELSIIESEILTTLYPEPRIHS</sequence>
<dbReference type="EMBL" id="AAXW01000015">
    <property type="protein sequence ID" value="EAZ91242.1"/>
    <property type="molecule type" value="Genomic_DNA"/>
</dbReference>
<dbReference type="Proteomes" id="UP000003781">
    <property type="component" value="Unassembled WGS sequence"/>
</dbReference>
<dbReference type="CDD" id="cd07910">
    <property type="entry name" value="MiaE"/>
    <property type="match status" value="1"/>
</dbReference>
<evidence type="ECO:0000313" key="1">
    <source>
        <dbReference type="EMBL" id="EAZ91242.1"/>
    </source>
</evidence>
<evidence type="ECO:0008006" key="3">
    <source>
        <dbReference type="Google" id="ProtNLM"/>
    </source>
</evidence>
<dbReference type="PANTHER" id="PTHR42637:SF1">
    <property type="entry name" value="TRNA 2-(METHYLSULFANYL)-N(6)-ISOPENTENYLADENOSINE(37) HYDROXYLASE"/>
    <property type="match status" value="1"/>
</dbReference>
<name>A3IQG7_9CHRO</name>
<organism evidence="1 2">
    <name type="scientific">Crocosphaera chwakensis CCY0110</name>
    <dbReference type="NCBI Taxonomy" id="391612"/>
    <lineage>
        <taxon>Bacteria</taxon>
        <taxon>Bacillati</taxon>
        <taxon>Cyanobacteriota</taxon>
        <taxon>Cyanophyceae</taxon>
        <taxon>Oscillatoriophycideae</taxon>
        <taxon>Chroococcales</taxon>
        <taxon>Aphanothecaceae</taxon>
        <taxon>Crocosphaera</taxon>
        <taxon>Crocosphaera chwakensis</taxon>
    </lineage>
</organism>
<dbReference type="GO" id="GO:0045301">
    <property type="term" value="F:tRNA 2-(methylsulfanyl)-N(6)-isopentenyladenosine(37) hydroxylase activity"/>
    <property type="evidence" value="ECO:0007669"/>
    <property type="project" value="InterPro"/>
</dbReference>
<dbReference type="InterPro" id="IPR010386">
    <property type="entry name" value="tRNA-Hydrxlase_MiaE"/>
</dbReference>
<dbReference type="AlphaFoldDB" id="A3IQG7"/>
<dbReference type="InterPro" id="IPR009078">
    <property type="entry name" value="Ferritin-like_SF"/>
</dbReference>
<dbReference type="GO" id="GO:0006400">
    <property type="term" value="P:tRNA modification"/>
    <property type="evidence" value="ECO:0007669"/>
    <property type="project" value="InterPro"/>
</dbReference>
<proteinExistence type="predicted"/>
<comment type="caution">
    <text evidence="1">The sequence shown here is derived from an EMBL/GenBank/DDBJ whole genome shotgun (WGS) entry which is preliminary data.</text>
</comment>
<keyword evidence="2" id="KW-1185">Reference proteome</keyword>
<accession>A3IQG7</accession>
<evidence type="ECO:0000313" key="2">
    <source>
        <dbReference type="Proteomes" id="UP000003781"/>
    </source>
</evidence>
<dbReference type="eggNOG" id="COG4445">
    <property type="taxonomic scope" value="Bacteria"/>
</dbReference>
<protein>
    <recommendedName>
        <fullName evidence="3">tRNA--hydroxylase</fullName>
    </recommendedName>
</protein>
<dbReference type="PIRSF" id="PIRSF020736">
    <property type="entry name" value="MiaE"/>
    <property type="match status" value="1"/>
</dbReference>
<reference evidence="1 2" key="1">
    <citation type="submission" date="2007-03" db="EMBL/GenBank/DDBJ databases">
        <authorList>
            <person name="Stal L."/>
            <person name="Ferriera S."/>
            <person name="Johnson J."/>
            <person name="Kravitz S."/>
            <person name="Beeson K."/>
            <person name="Sutton G."/>
            <person name="Rogers Y.-H."/>
            <person name="Friedman R."/>
            <person name="Frazier M."/>
            <person name="Venter J.C."/>
        </authorList>
    </citation>
    <scope>NUCLEOTIDE SEQUENCE [LARGE SCALE GENOMIC DNA]</scope>
    <source>
        <strain evidence="1 2">CCY0110</strain>
    </source>
</reference>
<dbReference type="Gene3D" id="1.20.1260.10">
    <property type="match status" value="1"/>
</dbReference>
<gene>
    <name evidence="1" type="ORF">CY0110_11482</name>
</gene>
<dbReference type="InterPro" id="IPR012347">
    <property type="entry name" value="Ferritin-like"/>
</dbReference>